<protein>
    <submittedName>
        <fullName evidence="1">Uncharacterized protein</fullName>
    </submittedName>
</protein>
<sequence length="77" mass="8760">MSCLICAGTAERIMCDGDWEERDCPSCGHYRVSDALVLTLMEQGQIFDVSKMRVWLAEKRRNGGIPYIEIHEALLMP</sequence>
<dbReference type="RefSeq" id="WP_150805958.1">
    <property type="nucleotide sequence ID" value="NZ_CABVHY010000026.1"/>
</dbReference>
<name>A0A5E7EIT3_PSEFL</name>
<proteinExistence type="predicted"/>
<evidence type="ECO:0000313" key="1">
    <source>
        <dbReference type="EMBL" id="VVO26609.1"/>
    </source>
</evidence>
<dbReference type="EMBL" id="CABVHY010000026">
    <property type="protein sequence ID" value="VVO26609.1"/>
    <property type="molecule type" value="Genomic_DNA"/>
</dbReference>
<dbReference type="AlphaFoldDB" id="A0A5E7EIT3"/>
<dbReference type="Proteomes" id="UP000379480">
    <property type="component" value="Unassembled WGS sequence"/>
</dbReference>
<organism evidence="1 2">
    <name type="scientific">Pseudomonas fluorescens</name>
    <dbReference type="NCBI Taxonomy" id="294"/>
    <lineage>
        <taxon>Bacteria</taxon>
        <taxon>Pseudomonadati</taxon>
        <taxon>Pseudomonadota</taxon>
        <taxon>Gammaproteobacteria</taxon>
        <taxon>Pseudomonadales</taxon>
        <taxon>Pseudomonadaceae</taxon>
        <taxon>Pseudomonas</taxon>
    </lineage>
</organism>
<evidence type="ECO:0000313" key="2">
    <source>
        <dbReference type="Proteomes" id="UP000379480"/>
    </source>
</evidence>
<accession>A0A5E7EIT3</accession>
<reference evidence="1 2" key="1">
    <citation type="submission" date="2019-09" db="EMBL/GenBank/DDBJ databases">
        <authorList>
            <person name="Chandra G."/>
            <person name="Truman W A."/>
        </authorList>
    </citation>
    <scope>NUCLEOTIDE SEQUENCE [LARGE SCALE GENOMIC DNA]</scope>
    <source>
        <strain evidence="1">PS723</strain>
    </source>
</reference>
<dbReference type="OrthoDB" id="6912229at2"/>
<gene>
    <name evidence="1" type="ORF">PS723_04648</name>
</gene>